<organism evidence="3">
    <name type="scientific">Acromyrmex echinatior</name>
    <name type="common">Panamanian leafcutter ant</name>
    <name type="synonym">Acromyrmex octospinosus echinatior</name>
    <dbReference type="NCBI Taxonomy" id="103372"/>
    <lineage>
        <taxon>Eukaryota</taxon>
        <taxon>Metazoa</taxon>
        <taxon>Ecdysozoa</taxon>
        <taxon>Arthropoda</taxon>
        <taxon>Hexapoda</taxon>
        <taxon>Insecta</taxon>
        <taxon>Pterygota</taxon>
        <taxon>Neoptera</taxon>
        <taxon>Endopterygota</taxon>
        <taxon>Hymenoptera</taxon>
        <taxon>Apocrita</taxon>
        <taxon>Aculeata</taxon>
        <taxon>Formicoidea</taxon>
        <taxon>Formicidae</taxon>
        <taxon>Myrmicinae</taxon>
        <taxon>Acromyrmex</taxon>
    </lineage>
</organism>
<dbReference type="PANTHER" id="PTHR46060">
    <property type="entry name" value="MARINER MOS1 TRANSPOSASE-LIKE PROTEIN"/>
    <property type="match status" value="1"/>
</dbReference>
<dbReference type="AlphaFoldDB" id="F4WYH6"/>
<dbReference type="Pfam" id="PF17906">
    <property type="entry name" value="HTH_48"/>
    <property type="match status" value="1"/>
</dbReference>
<dbReference type="Proteomes" id="UP000007755">
    <property type="component" value="Unassembled WGS sequence"/>
</dbReference>
<proteinExistence type="predicted"/>
<protein>
    <submittedName>
        <fullName evidence="2">Mariner Mos1 transposase</fullName>
    </submittedName>
</protein>
<keyword evidence="3" id="KW-1185">Reference proteome</keyword>
<evidence type="ECO:0000313" key="3">
    <source>
        <dbReference type="Proteomes" id="UP000007755"/>
    </source>
</evidence>
<accession>F4WYH6</accession>
<feature type="domain" description="Mos1 transposase HTH" evidence="1">
    <location>
        <begin position="9"/>
        <end position="57"/>
    </location>
</feature>
<evidence type="ECO:0000259" key="1">
    <source>
        <dbReference type="Pfam" id="PF17906"/>
    </source>
</evidence>
<dbReference type="InParanoid" id="F4WYH6"/>
<dbReference type="PANTHER" id="PTHR46060:SF2">
    <property type="entry name" value="HISTONE-LYSINE N-METHYLTRANSFERASE SETMAR"/>
    <property type="match status" value="1"/>
</dbReference>
<gene>
    <name evidence="2" type="ORF">G5I_11029</name>
</gene>
<sequence>MSVYKPNFRHLREVLIFCFNMKKSAAEVHPMLSNTYGEAAISKRTCREWFQRFKNGDFDVESP</sequence>
<reference evidence="2" key="1">
    <citation type="submission" date="2011-02" db="EMBL/GenBank/DDBJ databases">
        <title>The genome of the leaf-cutting ant Acromyrmex echinatior suggests key adaptations to social evolution and fungus farming.</title>
        <authorList>
            <person name="Nygaard S."/>
            <person name="Zhang G."/>
        </authorList>
    </citation>
    <scope>NUCLEOTIDE SEQUENCE</scope>
</reference>
<dbReference type="InterPro" id="IPR052709">
    <property type="entry name" value="Transposase-MT_Hybrid"/>
</dbReference>
<dbReference type="InterPro" id="IPR041426">
    <property type="entry name" value="Mos1_HTH"/>
</dbReference>
<dbReference type="EMBL" id="GL888444">
    <property type="protein sequence ID" value="EGI60747.1"/>
    <property type="molecule type" value="Genomic_DNA"/>
</dbReference>
<evidence type="ECO:0000313" key="2">
    <source>
        <dbReference type="EMBL" id="EGI60747.1"/>
    </source>
</evidence>
<dbReference type="Gene3D" id="1.10.10.1450">
    <property type="match status" value="1"/>
</dbReference>
<name>F4WYH6_ACREC</name>